<feature type="domain" description="SLC26A/SulP transporter" evidence="6">
    <location>
        <begin position="107"/>
        <end position="183"/>
    </location>
</feature>
<comment type="caution">
    <text evidence="7">The sequence shown here is derived from an EMBL/GenBank/DDBJ whole genome shotgun (WGS) entry which is preliminary data.</text>
</comment>
<feature type="transmembrane region" description="Helical" evidence="5">
    <location>
        <begin position="23"/>
        <end position="41"/>
    </location>
</feature>
<dbReference type="KEGG" id="tng:GSTEN00009024G001"/>
<evidence type="ECO:0000256" key="5">
    <source>
        <dbReference type="SAM" id="Phobius"/>
    </source>
</evidence>
<gene>
    <name evidence="7" type="ORF">GSTENG00009024001</name>
</gene>
<proteinExistence type="predicted"/>
<evidence type="ECO:0000256" key="2">
    <source>
        <dbReference type="ARBA" id="ARBA00022692"/>
    </source>
</evidence>
<dbReference type="InterPro" id="IPR001902">
    <property type="entry name" value="SLC26A/SulP_fam"/>
</dbReference>
<dbReference type="OrthoDB" id="288203at2759"/>
<dbReference type="GO" id="GO:0016020">
    <property type="term" value="C:membrane"/>
    <property type="evidence" value="ECO:0007669"/>
    <property type="project" value="UniProtKB-SubCell"/>
</dbReference>
<evidence type="ECO:0000259" key="6">
    <source>
        <dbReference type="Pfam" id="PF00916"/>
    </source>
</evidence>
<accession>Q4T131</accession>
<organism evidence="7">
    <name type="scientific">Tetraodon nigroviridis</name>
    <name type="common">Spotted green pufferfish</name>
    <name type="synonym">Chelonodon nigroviridis</name>
    <dbReference type="NCBI Taxonomy" id="99883"/>
    <lineage>
        <taxon>Eukaryota</taxon>
        <taxon>Metazoa</taxon>
        <taxon>Chordata</taxon>
        <taxon>Craniata</taxon>
        <taxon>Vertebrata</taxon>
        <taxon>Euteleostomi</taxon>
        <taxon>Actinopterygii</taxon>
        <taxon>Neopterygii</taxon>
        <taxon>Teleostei</taxon>
        <taxon>Neoteleostei</taxon>
        <taxon>Acanthomorphata</taxon>
        <taxon>Eupercaria</taxon>
        <taxon>Tetraodontiformes</taxon>
        <taxon>Tetradontoidea</taxon>
        <taxon>Tetraodontidae</taxon>
        <taxon>Tetraodon</taxon>
    </lineage>
</organism>
<feature type="transmembrane region" description="Helical" evidence="5">
    <location>
        <begin position="301"/>
        <end position="332"/>
    </location>
</feature>
<dbReference type="AlphaFoldDB" id="Q4T131"/>
<evidence type="ECO:0000256" key="3">
    <source>
        <dbReference type="ARBA" id="ARBA00022989"/>
    </source>
</evidence>
<keyword evidence="2 5" id="KW-0812">Transmembrane</keyword>
<evidence type="ECO:0000256" key="1">
    <source>
        <dbReference type="ARBA" id="ARBA00004141"/>
    </source>
</evidence>
<feature type="transmembrane region" description="Helical" evidence="5">
    <location>
        <begin position="205"/>
        <end position="229"/>
    </location>
</feature>
<dbReference type="GO" id="GO:0055085">
    <property type="term" value="P:transmembrane transport"/>
    <property type="evidence" value="ECO:0007669"/>
    <property type="project" value="InterPro"/>
</dbReference>
<reference evidence="7" key="2">
    <citation type="submission" date="2004-02" db="EMBL/GenBank/DDBJ databases">
        <authorList>
            <consortium name="Genoscope"/>
            <consortium name="Whitehead Institute Centre for Genome Research"/>
        </authorList>
    </citation>
    <scope>NUCLEOTIDE SEQUENCE</scope>
</reference>
<dbReference type="Pfam" id="PF00916">
    <property type="entry name" value="Sulfate_transp"/>
    <property type="match status" value="3"/>
</dbReference>
<feature type="transmembrane region" description="Helical" evidence="5">
    <location>
        <begin position="235"/>
        <end position="253"/>
    </location>
</feature>
<dbReference type="EMBL" id="CAAE01010737">
    <property type="protein sequence ID" value="CAF93401.1"/>
    <property type="molecule type" value="Genomic_DNA"/>
</dbReference>
<dbReference type="PANTHER" id="PTHR11814">
    <property type="entry name" value="SULFATE TRANSPORTER"/>
    <property type="match status" value="1"/>
</dbReference>
<keyword evidence="3 5" id="KW-1133">Transmembrane helix</keyword>
<feature type="domain" description="SLC26A/SulP transporter" evidence="6">
    <location>
        <begin position="210"/>
        <end position="275"/>
    </location>
</feature>
<reference evidence="7" key="1">
    <citation type="journal article" date="2004" name="Nature">
        <title>Genome duplication in the teleost fish Tetraodon nigroviridis reveals the early vertebrate proto-karyotype.</title>
        <authorList>
            <person name="Jaillon O."/>
            <person name="Aury J.-M."/>
            <person name="Brunet F."/>
            <person name="Petit J.-L."/>
            <person name="Stange-Thomann N."/>
            <person name="Mauceli E."/>
            <person name="Bouneau L."/>
            <person name="Fischer C."/>
            <person name="Ozouf-Costaz C."/>
            <person name="Bernot A."/>
            <person name="Nicaud S."/>
            <person name="Jaffe D."/>
            <person name="Fisher S."/>
            <person name="Lutfalla G."/>
            <person name="Dossat C."/>
            <person name="Segurens B."/>
            <person name="Dasilva C."/>
            <person name="Salanoubat M."/>
            <person name="Levy M."/>
            <person name="Boudet N."/>
            <person name="Castellano S."/>
            <person name="Anthouard V."/>
            <person name="Jubin C."/>
            <person name="Castelli V."/>
            <person name="Katinka M."/>
            <person name="Vacherie B."/>
            <person name="Biemont C."/>
            <person name="Skalli Z."/>
            <person name="Cattolico L."/>
            <person name="Poulain J."/>
            <person name="De Berardinis V."/>
            <person name="Cruaud C."/>
            <person name="Duprat S."/>
            <person name="Brottier P."/>
            <person name="Coutanceau J.-P."/>
            <person name="Gouzy J."/>
            <person name="Parra G."/>
            <person name="Lardier G."/>
            <person name="Chapple C."/>
            <person name="McKernan K.J."/>
            <person name="McEwan P."/>
            <person name="Bosak S."/>
            <person name="Kellis M."/>
            <person name="Volff J.-N."/>
            <person name="Guigo R."/>
            <person name="Zody M.C."/>
            <person name="Mesirov J."/>
            <person name="Lindblad-Toh K."/>
            <person name="Birren B."/>
            <person name="Nusbaum C."/>
            <person name="Kahn D."/>
            <person name="Robinson-Rechavi M."/>
            <person name="Laudet V."/>
            <person name="Schachter V."/>
            <person name="Quetier F."/>
            <person name="Saurin W."/>
            <person name="Scarpelli C."/>
            <person name="Wincker P."/>
            <person name="Lander E.S."/>
            <person name="Weissenbach J."/>
            <person name="Roest Crollius H."/>
        </authorList>
    </citation>
    <scope>NUCLEOTIDE SEQUENCE [LARGE SCALE GENOMIC DNA]</scope>
</reference>
<evidence type="ECO:0000313" key="7">
    <source>
        <dbReference type="EMBL" id="CAF93401.1"/>
    </source>
</evidence>
<evidence type="ECO:0000256" key="4">
    <source>
        <dbReference type="ARBA" id="ARBA00023136"/>
    </source>
</evidence>
<feature type="non-terminal residue" evidence="7">
    <location>
        <position position="1"/>
    </location>
</feature>
<sequence>DKNATQVDLKPGLCDAGCCASSLWPVLFILPSHALYLLWYIQTYIHRFGFVAIYLTEPLIRGFTTAASVHVCVSQLKYLLGVRTRRFSGPMSVIYASPPNNPRVCVTPKLVTDSFAIAIVGFSMSVSLSKIFALKHSYSVDGNQELIALGLCNFISSFFQTFAVTCSMSRSLVQESTGGKTQVPNDKSLCTSAQTLFTKFNETKLFAALASQIAGLLSSIVVLLVVVAIGFVFESLPQTALAAIIIVNLVGMFKQFRDICALWIISKIELVCLLVCLHINTYNENDFPYNSSTFSVFPSQAIWLVAFIASVLLGLDYGLLVAIVFALMTVIYRTQSPKTAILGHIPGTGLHFDIKYEEVSSPEHNLRELLQPWLKFFGVFFLFFFFFCPQVVEYKGIKIFHFSSPIYFANSDLYVKTLKEK</sequence>
<feature type="domain" description="SLC26A/SulP transporter" evidence="6">
    <location>
        <begin position="45"/>
        <end position="94"/>
    </location>
</feature>
<keyword evidence="4 5" id="KW-0472">Membrane</keyword>
<feature type="non-terminal residue" evidence="7">
    <location>
        <position position="421"/>
    </location>
</feature>
<feature type="transmembrane region" description="Helical" evidence="5">
    <location>
        <begin position="260"/>
        <end position="281"/>
    </location>
</feature>
<protein>
    <submittedName>
        <fullName evidence="7">(spotted green pufferfish) hypothetical protein</fullName>
    </submittedName>
</protein>
<dbReference type="Gene3D" id="3.30.750.24">
    <property type="entry name" value="STAS domain"/>
    <property type="match status" value="1"/>
</dbReference>
<dbReference type="InterPro" id="IPR011547">
    <property type="entry name" value="SLC26A/SulP_dom"/>
</dbReference>
<feature type="transmembrane region" description="Helical" evidence="5">
    <location>
        <begin position="373"/>
        <end position="392"/>
    </location>
</feature>
<comment type="subcellular location">
    <subcellularLocation>
        <location evidence="1">Membrane</location>
        <topology evidence="1">Multi-pass membrane protein</topology>
    </subcellularLocation>
</comment>
<dbReference type="InterPro" id="IPR036513">
    <property type="entry name" value="STAS_dom_sf"/>
</dbReference>
<name>Q4T131_TETNG</name>